<dbReference type="InterPro" id="IPR050523">
    <property type="entry name" value="AKR_Detox_Biosynth"/>
</dbReference>
<gene>
    <name evidence="3" type="ORF">RGB73_04405</name>
</gene>
<evidence type="ECO:0000256" key="1">
    <source>
        <dbReference type="ARBA" id="ARBA00023002"/>
    </source>
</evidence>
<sequence length="324" mass="35674">MHYRRLGNSGLKVSALGLGTNSFGGRADETASARIIHQAIESGITFIDTANIYTNTESERIIGAALEGRRHEVVLATKAGLVRGEGPNRRGSSRYHLVSELEGSLRRLRTDYVDLYQIHTFDPETPLEETLRALDDMVRSGKVRYIGASNYAAWELAKALGISEREGLNRFVSTQVSYSLADRTPERELVPACLDMGVGIIPYFPLAGGILTGKYAAVDEVPKGSRADIEPRFTRFLKEDKVAFGQRVSEMAKGLGYSSSVLSLAWLMHQPVVSTVIVGATRVEQLLDNVQSASVRLDEETLAALDQLSDSYRYGEPFAEYRLP</sequence>
<dbReference type="RefSeq" id="WP_310774128.1">
    <property type="nucleotide sequence ID" value="NZ_CP134050.1"/>
</dbReference>
<dbReference type="PANTHER" id="PTHR43364:SF4">
    <property type="entry name" value="NAD(P)-LINKED OXIDOREDUCTASE SUPERFAMILY PROTEIN"/>
    <property type="match status" value="1"/>
</dbReference>
<dbReference type="Proteomes" id="UP001256827">
    <property type="component" value="Chromosome"/>
</dbReference>
<dbReference type="InterPro" id="IPR020471">
    <property type="entry name" value="AKR"/>
</dbReference>
<keyword evidence="1" id="KW-0560">Oxidoreductase</keyword>
<dbReference type="InterPro" id="IPR023210">
    <property type="entry name" value="NADP_OxRdtase_dom"/>
</dbReference>
<keyword evidence="4" id="KW-1185">Reference proteome</keyword>
<name>A0ABY9TBZ4_BREBE</name>
<dbReference type="PANTHER" id="PTHR43364">
    <property type="entry name" value="NADH-SPECIFIC METHYLGLYOXAL REDUCTASE-RELATED"/>
    <property type="match status" value="1"/>
</dbReference>
<reference evidence="3 4" key="1">
    <citation type="submission" date="2023-09" db="EMBL/GenBank/DDBJ databases">
        <title>Complete Genome and Methylome dissection of Bacillus brevis NEB573 original source of BbsI restriction endonuclease.</title>
        <authorList>
            <person name="Fomenkov A."/>
            <person name="Roberts R.D."/>
        </authorList>
    </citation>
    <scope>NUCLEOTIDE SEQUENCE [LARGE SCALE GENOMIC DNA]</scope>
    <source>
        <strain evidence="3 4">NEB573</strain>
    </source>
</reference>
<feature type="domain" description="NADP-dependent oxidoreductase" evidence="2">
    <location>
        <begin position="16"/>
        <end position="309"/>
    </location>
</feature>
<dbReference type="PRINTS" id="PR00069">
    <property type="entry name" value="ALDKETRDTASE"/>
</dbReference>
<protein>
    <submittedName>
        <fullName evidence="3">Aldo/keto reductase</fullName>
    </submittedName>
</protein>
<dbReference type="Pfam" id="PF00248">
    <property type="entry name" value="Aldo_ket_red"/>
    <property type="match status" value="1"/>
</dbReference>
<organism evidence="3 4">
    <name type="scientific">Brevibacillus brevis</name>
    <name type="common">Bacillus brevis</name>
    <dbReference type="NCBI Taxonomy" id="1393"/>
    <lineage>
        <taxon>Bacteria</taxon>
        <taxon>Bacillati</taxon>
        <taxon>Bacillota</taxon>
        <taxon>Bacilli</taxon>
        <taxon>Bacillales</taxon>
        <taxon>Paenibacillaceae</taxon>
        <taxon>Brevibacillus</taxon>
    </lineage>
</organism>
<accession>A0ABY9TBZ4</accession>
<evidence type="ECO:0000313" key="4">
    <source>
        <dbReference type="Proteomes" id="UP001256827"/>
    </source>
</evidence>
<proteinExistence type="predicted"/>
<dbReference type="EMBL" id="CP134050">
    <property type="protein sequence ID" value="WNC17632.1"/>
    <property type="molecule type" value="Genomic_DNA"/>
</dbReference>
<dbReference type="SUPFAM" id="SSF51430">
    <property type="entry name" value="NAD(P)-linked oxidoreductase"/>
    <property type="match status" value="1"/>
</dbReference>
<evidence type="ECO:0000313" key="3">
    <source>
        <dbReference type="EMBL" id="WNC17632.1"/>
    </source>
</evidence>
<dbReference type="Gene3D" id="3.20.20.100">
    <property type="entry name" value="NADP-dependent oxidoreductase domain"/>
    <property type="match status" value="1"/>
</dbReference>
<evidence type="ECO:0000259" key="2">
    <source>
        <dbReference type="Pfam" id="PF00248"/>
    </source>
</evidence>
<dbReference type="InterPro" id="IPR036812">
    <property type="entry name" value="NAD(P)_OxRdtase_dom_sf"/>
</dbReference>